<gene>
    <name evidence="2" type="ORF">NYP16_10240</name>
</gene>
<dbReference type="PANTHER" id="PTHR33990">
    <property type="entry name" value="PROTEIN YJDN-RELATED"/>
    <property type="match status" value="1"/>
</dbReference>
<dbReference type="SUPFAM" id="SSF54593">
    <property type="entry name" value="Glyoxalase/Bleomycin resistance protein/Dihydroxybiphenyl dioxygenase"/>
    <property type="match status" value="1"/>
</dbReference>
<dbReference type="EMBL" id="JANWOI010000003">
    <property type="protein sequence ID" value="MDA5194328.1"/>
    <property type="molecule type" value="Genomic_DNA"/>
</dbReference>
<dbReference type="InterPro" id="IPR029068">
    <property type="entry name" value="Glyas_Bleomycin-R_OHBP_Dase"/>
</dbReference>
<evidence type="ECO:0000313" key="2">
    <source>
        <dbReference type="EMBL" id="MDA5194328.1"/>
    </source>
</evidence>
<dbReference type="Pfam" id="PF00903">
    <property type="entry name" value="Glyoxalase"/>
    <property type="match status" value="1"/>
</dbReference>
<evidence type="ECO:0000313" key="3">
    <source>
        <dbReference type="Proteomes" id="UP001141619"/>
    </source>
</evidence>
<comment type="caution">
    <text evidence="2">The sequence shown here is derived from an EMBL/GenBank/DDBJ whole genome shotgun (WGS) entry which is preliminary data.</text>
</comment>
<dbReference type="AlphaFoldDB" id="A0A9X3Z7S1"/>
<dbReference type="Gene3D" id="3.10.180.10">
    <property type="entry name" value="2,3-Dihydroxybiphenyl 1,2-Dioxygenase, domain 1"/>
    <property type="match status" value="1"/>
</dbReference>
<keyword evidence="3" id="KW-1185">Reference proteome</keyword>
<dbReference type="CDD" id="cd06588">
    <property type="entry name" value="PhnB_like"/>
    <property type="match status" value="1"/>
</dbReference>
<name>A0A9X3Z7S1_9PROT</name>
<dbReference type="Proteomes" id="UP001141619">
    <property type="component" value="Unassembled WGS sequence"/>
</dbReference>
<dbReference type="InterPro" id="IPR028973">
    <property type="entry name" value="PhnB-like"/>
</dbReference>
<protein>
    <submittedName>
        <fullName evidence="2">VOC family protein</fullName>
    </submittedName>
</protein>
<proteinExistence type="predicted"/>
<feature type="domain" description="Glyoxalase/fosfomycin resistance/dioxygenase" evidence="1">
    <location>
        <begin position="9"/>
        <end position="129"/>
    </location>
</feature>
<dbReference type="InterPro" id="IPR004360">
    <property type="entry name" value="Glyas_Fos-R_dOase_dom"/>
</dbReference>
<reference evidence="2" key="2">
    <citation type="journal article" date="2023" name="Syst. Appl. Microbiol.">
        <title>Govania unica gen. nov., sp. nov., a rare biosphere bacterium that represents a novel family in the class Alphaproteobacteria.</title>
        <authorList>
            <person name="Vandamme P."/>
            <person name="Peeters C."/>
            <person name="Hettiarachchi A."/>
            <person name="Cnockaert M."/>
            <person name="Carlier A."/>
        </authorList>
    </citation>
    <scope>NUCLEOTIDE SEQUENCE</scope>
    <source>
        <strain evidence="2">LMG 31809</strain>
    </source>
</reference>
<evidence type="ECO:0000259" key="1">
    <source>
        <dbReference type="Pfam" id="PF00903"/>
    </source>
</evidence>
<dbReference type="PANTHER" id="PTHR33990:SF1">
    <property type="entry name" value="PROTEIN YJDN"/>
    <property type="match status" value="1"/>
</dbReference>
<reference evidence="2" key="1">
    <citation type="submission" date="2022-08" db="EMBL/GenBank/DDBJ databases">
        <authorList>
            <person name="Vandamme P."/>
            <person name="Hettiarachchi A."/>
            <person name="Peeters C."/>
            <person name="Cnockaert M."/>
            <person name="Carlier A."/>
        </authorList>
    </citation>
    <scope>NUCLEOTIDE SEQUENCE</scope>
    <source>
        <strain evidence="2">LMG 31809</strain>
    </source>
</reference>
<sequence length="136" mass="15077">MNSIPYLSFNGDCKDAMTFYADVLEGKVAAMISHRGTPAESQTPPEWLDKIIHARIEYGDSVLMAGDVPSGMYRQPQGFGLNLMVDSEADADRIFTALKEGGTVTMPLAETFWAKKFGMLTDRYGIPWMVNFEGAR</sequence>
<organism evidence="2 3">
    <name type="scientific">Govanella unica</name>
    <dbReference type="NCBI Taxonomy" id="2975056"/>
    <lineage>
        <taxon>Bacteria</taxon>
        <taxon>Pseudomonadati</taxon>
        <taxon>Pseudomonadota</taxon>
        <taxon>Alphaproteobacteria</taxon>
        <taxon>Emcibacterales</taxon>
        <taxon>Govanellaceae</taxon>
        <taxon>Govanella</taxon>
    </lineage>
</organism>
<accession>A0A9X3Z7S1</accession>
<dbReference type="RefSeq" id="WP_274944032.1">
    <property type="nucleotide sequence ID" value="NZ_JANWOI010000003.1"/>
</dbReference>